<evidence type="ECO:0000313" key="2">
    <source>
        <dbReference type="Proteomes" id="UP000325313"/>
    </source>
</evidence>
<accession>A0A5B0R897</accession>
<organism evidence="1 2">
    <name type="scientific">Puccinia graminis f. sp. tritici</name>
    <dbReference type="NCBI Taxonomy" id="56615"/>
    <lineage>
        <taxon>Eukaryota</taxon>
        <taxon>Fungi</taxon>
        <taxon>Dikarya</taxon>
        <taxon>Basidiomycota</taxon>
        <taxon>Pucciniomycotina</taxon>
        <taxon>Pucciniomycetes</taxon>
        <taxon>Pucciniales</taxon>
        <taxon>Pucciniaceae</taxon>
        <taxon>Puccinia</taxon>
    </lineage>
</organism>
<proteinExistence type="predicted"/>
<gene>
    <name evidence="1" type="ORF">PGTUg99_032681</name>
</gene>
<reference evidence="1 2" key="1">
    <citation type="submission" date="2019-05" db="EMBL/GenBank/DDBJ databases">
        <title>Emergence of the Ug99 lineage of the wheat stem rust pathogen through somatic hybridization.</title>
        <authorList>
            <person name="Li F."/>
            <person name="Upadhyaya N.M."/>
            <person name="Sperschneider J."/>
            <person name="Matny O."/>
            <person name="Nguyen-Phuc H."/>
            <person name="Mago R."/>
            <person name="Raley C."/>
            <person name="Miller M.E."/>
            <person name="Silverstein K.A.T."/>
            <person name="Henningsen E."/>
            <person name="Hirsch C.D."/>
            <person name="Visser B."/>
            <person name="Pretorius Z.A."/>
            <person name="Steffenson B.J."/>
            <person name="Schwessinger B."/>
            <person name="Dodds P.N."/>
            <person name="Figueroa M."/>
        </authorList>
    </citation>
    <scope>NUCLEOTIDE SEQUENCE [LARGE SCALE GENOMIC DNA]</scope>
    <source>
        <strain evidence="1 2">Ug99</strain>
    </source>
</reference>
<dbReference type="EMBL" id="VDEP01000237">
    <property type="protein sequence ID" value="KAA1121827.1"/>
    <property type="molecule type" value="Genomic_DNA"/>
</dbReference>
<comment type="caution">
    <text evidence="1">The sequence shown here is derived from an EMBL/GenBank/DDBJ whole genome shotgun (WGS) entry which is preliminary data.</text>
</comment>
<name>A0A5B0R897_PUCGR</name>
<protein>
    <submittedName>
        <fullName evidence="1">Uncharacterized protein</fullName>
    </submittedName>
</protein>
<evidence type="ECO:0000313" key="1">
    <source>
        <dbReference type="EMBL" id="KAA1121827.1"/>
    </source>
</evidence>
<sequence>MGQADGEPWLSQPQHALIDSQVKPRVGLTCESIKAFPPSPPTKCGSDGQADKGIWLSHHESKASITAIPLKESGTTGPHCEFHISPIDEAVAVTSKVIKQEPEAENVPPPDDEPTCEEIKAKKTPVMFLFAFLSHSSTVCAYI</sequence>
<dbReference type="AlphaFoldDB" id="A0A5B0R897"/>
<dbReference type="Proteomes" id="UP000325313">
    <property type="component" value="Unassembled WGS sequence"/>
</dbReference>